<proteinExistence type="predicted"/>
<evidence type="ECO:0000313" key="1">
    <source>
        <dbReference type="EMBL" id="SMC62538.1"/>
    </source>
</evidence>
<name>A0A1W2AQP6_9FIRM</name>
<organism evidence="1 2">
    <name type="scientific">Sporomusa malonica</name>
    <dbReference type="NCBI Taxonomy" id="112901"/>
    <lineage>
        <taxon>Bacteria</taxon>
        <taxon>Bacillati</taxon>
        <taxon>Bacillota</taxon>
        <taxon>Negativicutes</taxon>
        <taxon>Selenomonadales</taxon>
        <taxon>Sporomusaceae</taxon>
        <taxon>Sporomusa</taxon>
    </lineage>
</organism>
<evidence type="ECO:0008006" key="3">
    <source>
        <dbReference type="Google" id="ProtNLM"/>
    </source>
</evidence>
<dbReference type="AlphaFoldDB" id="A0A1W2AQP6"/>
<dbReference type="Proteomes" id="UP000192738">
    <property type="component" value="Unassembled WGS sequence"/>
</dbReference>
<protein>
    <recommendedName>
        <fullName evidence="3">CobQ/CobB/MinD/ParA nucleotide binding domain-containing protein</fullName>
    </recommendedName>
</protein>
<accession>A0A1W2AQP6</accession>
<sequence>MQDTDSPLIQGARIKIFLGEFGSGKTELAVNYALQIKGLGFKTAIVDIDLVKPYFRTRENRSLLEKNGIEVVAPEQRLESADLPVLPHNLTRVLSQPDYQVVMDVGGGMAATVLGQFNELFTNNPYQAMLVVNTCRPFTSTAAAIVELFHCIEHASRLKIAGIISNTNLAGATTEQHIQTGLAITEVAAAQLALPIHCVVIPEWLSGKVSTHYPIFILKPYTQYPWIG</sequence>
<dbReference type="RefSeq" id="WP_084575244.1">
    <property type="nucleotide sequence ID" value="NZ_CP155572.1"/>
</dbReference>
<dbReference type="OrthoDB" id="9779501at2"/>
<dbReference type="InterPro" id="IPR027417">
    <property type="entry name" value="P-loop_NTPase"/>
</dbReference>
<evidence type="ECO:0000313" key="2">
    <source>
        <dbReference type="Proteomes" id="UP000192738"/>
    </source>
</evidence>
<dbReference type="SUPFAM" id="SSF52540">
    <property type="entry name" value="P-loop containing nucleoside triphosphate hydrolases"/>
    <property type="match status" value="1"/>
</dbReference>
<reference evidence="1 2" key="1">
    <citation type="submission" date="2017-04" db="EMBL/GenBank/DDBJ databases">
        <authorList>
            <person name="Afonso C.L."/>
            <person name="Miller P.J."/>
            <person name="Scott M.A."/>
            <person name="Spackman E."/>
            <person name="Goraichik I."/>
            <person name="Dimitrov K.M."/>
            <person name="Suarez D.L."/>
            <person name="Swayne D.E."/>
        </authorList>
    </citation>
    <scope>NUCLEOTIDE SEQUENCE [LARGE SCALE GENOMIC DNA]</scope>
    <source>
        <strain evidence="1 2">DSM 5090</strain>
    </source>
</reference>
<gene>
    <name evidence="1" type="ORF">SAMN04488500_10619</name>
</gene>
<dbReference type="STRING" id="112901.SAMN04488500_10619"/>
<keyword evidence="2" id="KW-1185">Reference proteome</keyword>
<dbReference type="EMBL" id="FWXI01000006">
    <property type="protein sequence ID" value="SMC62538.1"/>
    <property type="molecule type" value="Genomic_DNA"/>
</dbReference>
<dbReference type="Gene3D" id="3.40.50.300">
    <property type="entry name" value="P-loop containing nucleotide triphosphate hydrolases"/>
    <property type="match status" value="1"/>
</dbReference>